<reference evidence="1" key="1">
    <citation type="submission" date="2022-10" db="EMBL/GenBank/DDBJ databases">
        <title>Complete Genome of Trichothecium roseum strain YXFP-22015, a Plant Pathogen Isolated from Citrus.</title>
        <authorList>
            <person name="Wang Y."/>
            <person name="Zhu L."/>
        </authorList>
    </citation>
    <scope>NUCLEOTIDE SEQUENCE</scope>
    <source>
        <strain evidence="1">YXFP-22015</strain>
    </source>
</reference>
<evidence type="ECO:0000313" key="2">
    <source>
        <dbReference type="Proteomes" id="UP001163324"/>
    </source>
</evidence>
<accession>A0ACC0VCQ1</accession>
<proteinExistence type="predicted"/>
<gene>
    <name evidence="1" type="ORF">N3K66_002585</name>
</gene>
<sequence>MGESAAAALADGDASDPTATNGSSEAGLINIVPDGDIILDVSFKTSEEVLRKARKAASAAARKTPSQAPSSAKDRPKPLSKAAYRVSLEVLKSKSKYFENLLGNTQFKEALTITKAFEALSVSGRTPKKADSGDLPRISIVDEDYATKAAGRESAFEDMLRLVHGRPLKPQSTPSLSYITTIAVTADLFDCTAAVSKTLSGEAKIRWPVQTKPGRSTDIEQVLRQKILVAWLLGHPMRMQTSTRELILRGSNYWSAFREDDRESTAAWCDLPDGLEYELQFRRECILNTIASVQRHFLKLYSSRERQCKLGYDSSAACDSFQLGQMLRFLVSRDLAALVDFGPASLDAIPDSPTLDVEELLATLKQCPNYQVDKFHTNCGLRIRVGPILDYIRAMLSAGSVSVSLHDWRDHRDEVSWAAAKAAADPDEGDTSFLFTRAIANDNRIRYEGQLFVNRAARALFTAETWNWTPEF</sequence>
<dbReference type="Proteomes" id="UP001163324">
    <property type="component" value="Chromosome 2"/>
</dbReference>
<evidence type="ECO:0000313" key="1">
    <source>
        <dbReference type="EMBL" id="KAI9903233.1"/>
    </source>
</evidence>
<keyword evidence="2" id="KW-1185">Reference proteome</keyword>
<protein>
    <submittedName>
        <fullName evidence="1">Uncharacterized protein</fullName>
    </submittedName>
</protein>
<dbReference type="EMBL" id="CM047941">
    <property type="protein sequence ID" value="KAI9903233.1"/>
    <property type="molecule type" value="Genomic_DNA"/>
</dbReference>
<name>A0ACC0VCQ1_9HYPO</name>
<organism evidence="1 2">
    <name type="scientific">Trichothecium roseum</name>
    <dbReference type="NCBI Taxonomy" id="47278"/>
    <lineage>
        <taxon>Eukaryota</taxon>
        <taxon>Fungi</taxon>
        <taxon>Dikarya</taxon>
        <taxon>Ascomycota</taxon>
        <taxon>Pezizomycotina</taxon>
        <taxon>Sordariomycetes</taxon>
        <taxon>Hypocreomycetidae</taxon>
        <taxon>Hypocreales</taxon>
        <taxon>Hypocreales incertae sedis</taxon>
        <taxon>Trichothecium</taxon>
    </lineage>
</organism>
<comment type="caution">
    <text evidence="1">The sequence shown here is derived from an EMBL/GenBank/DDBJ whole genome shotgun (WGS) entry which is preliminary data.</text>
</comment>